<feature type="region of interest" description="Disordered" evidence="1">
    <location>
        <begin position="49"/>
        <end position="160"/>
    </location>
</feature>
<dbReference type="Proteomes" id="UP000287651">
    <property type="component" value="Unassembled WGS sequence"/>
</dbReference>
<evidence type="ECO:0000313" key="3">
    <source>
        <dbReference type="Proteomes" id="UP000287651"/>
    </source>
</evidence>
<dbReference type="EMBL" id="AMZH03011759">
    <property type="protein sequence ID" value="RRT52270.1"/>
    <property type="molecule type" value="Genomic_DNA"/>
</dbReference>
<evidence type="ECO:0000256" key="1">
    <source>
        <dbReference type="SAM" id="MobiDB-lite"/>
    </source>
</evidence>
<proteinExistence type="predicted"/>
<gene>
    <name evidence="2" type="ORF">B296_00028261</name>
</gene>
<accession>A0A426YKS8</accession>
<reference evidence="2 3" key="1">
    <citation type="journal article" date="2014" name="Agronomy (Basel)">
        <title>A Draft Genome Sequence for Ensete ventricosum, the Drought-Tolerant Tree Against Hunger.</title>
        <authorList>
            <person name="Harrison J."/>
            <person name="Moore K.A."/>
            <person name="Paszkiewicz K."/>
            <person name="Jones T."/>
            <person name="Grant M."/>
            <person name="Ambacheew D."/>
            <person name="Muzemil S."/>
            <person name="Studholme D.J."/>
        </authorList>
    </citation>
    <scope>NUCLEOTIDE SEQUENCE [LARGE SCALE GENOMIC DNA]</scope>
</reference>
<sequence>MSRKLFPENSQNNLKSDNLLHLIPKHSEKVNSRLFKRYFREIRNARNQSGNLTVAPGPHCNGRDRRAARHHPPELRKMTTPISNLDGGRRAFCPGLNGHVGSATERRWRPPQLGGPPGRPITGAGGARQRRRLPRDLSSVPRGSRSFPAKTDTPGPTPLV</sequence>
<dbReference type="AlphaFoldDB" id="A0A426YKS8"/>
<protein>
    <submittedName>
        <fullName evidence="2">Uncharacterized protein</fullName>
    </submittedName>
</protein>
<evidence type="ECO:0000313" key="2">
    <source>
        <dbReference type="EMBL" id="RRT52270.1"/>
    </source>
</evidence>
<comment type="caution">
    <text evidence="2">The sequence shown here is derived from an EMBL/GenBank/DDBJ whole genome shotgun (WGS) entry which is preliminary data.</text>
</comment>
<organism evidence="2 3">
    <name type="scientific">Ensete ventricosum</name>
    <name type="common">Abyssinian banana</name>
    <name type="synonym">Musa ensete</name>
    <dbReference type="NCBI Taxonomy" id="4639"/>
    <lineage>
        <taxon>Eukaryota</taxon>
        <taxon>Viridiplantae</taxon>
        <taxon>Streptophyta</taxon>
        <taxon>Embryophyta</taxon>
        <taxon>Tracheophyta</taxon>
        <taxon>Spermatophyta</taxon>
        <taxon>Magnoliopsida</taxon>
        <taxon>Liliopsida</taxon>
        <taxon>Zingiberales</taxon>
        <taxon>Musaceae</taxon>
        <taxon>Ensete</taxon>
    </lineage>
</organism>
<feature type="compositionally biased region" description="Basic and acidic residues" evidence="1">
    <location>
        <begin position="61"/>
        <end position="77"/>
    </location>
</feature>
<name>A0A426YKS8_ENSVE</name>